<name>M2PNL5_CERS8</name>
<gene>
    <name evidence="1" type="ORF">CERSUDRAFT_82216</name>
</gene>
<evidence type="ECO:0000313" key="2">
    <source>
        <dbReference type="Proteomes" id="UP000016930"/>
    </source>
</evidence>
<evidence type="ECO:0000313" key="1">
    <source>
        <dbReference type="EMBL" id="EMD38014.1"/>
    </source>
</evidence>
<dbReference type="AlphaFoldDB" id="M2PNL5"/>
<dbReference type="HOGENOM" id="CLU_3106170_0_0_1"/>
<proteinExistence type="predicted"/>
<dbReference type="Proteomes" id="UP000016930">
    <property type="component" value="Unassembled WGS sequence"/>
</dbReference>
<sequence>METLDLVPRELAGLLYYCGSPRLLQRYYVSMQQTTKQLRYRMSWWRITAHT</sequence>
<organism evidence="1 2">
    <name type="scientific">Ceriporiopsis subvermispora (strain B)</name>
    <name type="common">White-rot fungus</name>
    <name type="synonym">Gelatoporia subvermispora</name>
    <dbReference type="NCBI Taxonomy" id="914234"/>
    <lineage>
        <taxon>Eukaryota</taxon>
        <taxon>Fungi</taxon>
        <taxon>Dikarya</taxon>
        <taxon>Basidiomycota</taxon>
        <taxon>Agaricomycotina</taxon>
        <taxon>Agaricomycetes</taxon>
        <taxon>Polyporales</taxon>
        <taxon>Gelatoporiaceae</taxon>
        <taxon>Gelatoporia</taxon>
    </lineage>
</organism>
<accession>M2PNL5</accession>
<dbReference type="EMBL" id="KB445795">
    <property type="protein sequence ID" value="EMD38014.1"/>
    <property type="molecule type" value="Genomic_DNA"/>
</dbReference>
<protein>
    <submittedName>
        <fullName evidence="1">Uncharacterized protein</fullName>
    </submittedName>
</protein>
<reference evidence="1 2" key="1">
    <citation type="journal article" date="2012" name="Proc. Natl. Acad. Sci. U.S.A.">
        <title>Comparative genomics of Ceriporiopsis subvermispora and Phanerochaete chrysosporium provide insight into selective ligninolysis.</title>
        <authorList>
            <person name="Fernandez-Fueyo E."/>
            <person name="Ruiz-Duenas F.J."/>
            <person name="Ferreira P."/>
            <person name="Floudas D."/>
            <person name="Hibbett D.S."/>
            <person name="Canessa P."/>
            <person name="Larrondo L.F."/>
            <person name="James T.Y."/>
            <person name="Seelenfreund D."/>
            <person name="Lobos S."/>
            <person name="Polanco R."/>
            <person name="Tello M."/>
            <person name="Honda Y."/>
            <person name="Watanabe T."/>
            <person name="Watanabe T."/>
            <person name="Ryu J.S."/>
            <person name="Kubicek C.P."/>
            <person name="Schmoll M."/>
            <person name="Gaskell J."/>
            <person name="Hammel K.E."/>
            <person name="St John F.J."/>
            <person name="Vanden Wymelenberg A."/>
            <person name="Sabat G."/>
            <person name="Splinter BonDurant S."/>
            <person name="Syed K."/>
            <person name="Yadav J.S."/>
            <person name="Doddapaneni H."/>
            <person name="Subramanian V."/>
            <person name="Lavin J.L."/>
            <person name="Oguiza J.A."/>
            <person name="Perez G."/>
            <person name="Pisabarro A.G."/>
            <person name="Ramirez L."/>
            <person name="Santoyo F."/>
            <person name="Master E."/>
            <person name="Coutinho P.M."/>
            <person name="Henrissat B."/>
            <person name="Lombard V."/>
            <person name="Magnuson J.K."/>
            <person name="Kuees U."/>
            <person name="Hori C."/>
            <person name="Igarashi K."/>
            <person name="Samejima M."/>
            <person name="Held B.W."/>
            <person name="Barry K.W."/>
            <person name="LaButti K.M."/>
            <person name="Lapidus A."/>
            <person name="Lindquist E.A."/>
            <person name="Lucas S.M."/>
            <person name="Riley R."/>
            <person name="Salamov A.A."/>
            <person name="Hoffmeister D."/>
            <person name="Schwenk D."/>
            <person name="Hadar Y."/>
            <person name="Yarden O."/>
            <person name="de Vries R.P."/>
            <person name="Wiebenga A."/>
            <person name="Stenlid J."/>
            <person name="Eastwood D."/>
            <person name="Grigoriev I.V."/>
            <person name="Berka R.M."/>
            <person name="Blanchette R.A."/>
            <person name="Kersten P."/>
            <person name="Martinez A.T."/>
            <person name="Vicuna R."/>
            <person name="Cullen D."/>
        </authorList>
    </citation>
    <scope>NUCLEOTIDE SEQUENCE [LARGE SCALE GENOMIC DNA]</scope>
    <source>
        <strain evidence="1 2">B</strain>
    </source>
</reference>
<keyword evidence="2" id="KW-1185">Reference proteome</keyword>